<accession>A0A0F9BHX4</accession>
<protein>
    <submittedName>
        <fullName evidence="1">Uncharacterized protein</fullName>
    </submittedName>
</protein>
<reference evidence="1" key="1">
    <citation type="journal article" date="2015" name="Nature">
        <title>Complex archaea that bridge the gap between prokaryotes and eukaryotes.</title>
        <authorList>
            <person name="Spang A."/>
            <person name="Saw J.H."/>
            <person name="Jorgensen S.L."/>
            <person name="Zaremba-Niedzwiedzka K."/>
            <person name="Martijn J."/>
            <person name="Lind A.E."/>
            <person name="van Eijk R."/>
            <person name="Schleper C."/>
            <person name="Guy L."/>
            <person name="Ettema T.J."/>
        </authorList>
    </citation>
    <scope>NUCLEOTIDE SEQUENCE</scope>
</reference>
<sequence>MHVSFIPYGERSCVERMLRDMEAQKHLMPMIKGKKHRGAWIPGQIRDLPFGVKEYVFAKESLDMVLRTFNASISKGEYGVGFKRLVYPSLRKLLKLKPIPKYEEKGDVYLWGKVFVSIIVLGIREDGEIMGEYIDDKGWTHEGL</sequence>
<organism evidence="1">
    <name type="scientific">marine sediment metagenome</name>
    <dbReference type="NCBI Taxonomy" id="412755"/>
    <lineage>
        <taxon>unclassified sequences</taxon>
        <taxon>metagenomes</taxon>
        <taxon>ecological metagenomes</taxon>
    </lineage>
</organism>
<evidence type="ECO:0000313" key="1">
    <source>
        <dbReference type="EMBL" id="KKL13437.1"/>
    </source>
</evidence>
<dbReference type="AlphaFoldDB" id="A0A0F9BHX4"/>
<gene>
    <name evidence="1" type="ORF">LCGC14_2525780</name>
</gene>
<name>A0A0F9BHX4_9ZZZZ</name>
<proteinExistence type="predicted"/>
<comment type="caution">
    <text evidence="1">The sequence shown here is derived from an EMBL/GenBank/DDBJ whole genome shotgun (WGS) entry which is preliminary data.</text>
</comment>
<dbReference type="EMBL" id="LAZR01040855">
    <property type="protein sequence ID" value="KKL13437.1"/>
    <property type="molecule type" value="Genomic_DNA"/>
</dbReference>